<dbReference type="PRINTS" id="PR00364">
    <property type="entry name" value="DISEASERSIST"/>
</dbReference>
<reference evidence="1" key="1">
    <citation type="journal article" date="2014" name="Int. J. Syst. Evol. Microbiol.">
        <title>Complete genome sequence of Corynebacterium casei LMG S-19264T (=DSM 44701T), isolated from a smear-ripened cheese.</title>
        <authorList>
            <consortium name="US DOE Joint Genome Institute (JGI-PGF)"/>
            <person name="Walter F."/>
            <person name="Albersmeier A."/>
            <person name="Kalinowski J."/>
            <person name="Ruckert C."/>
        </authorList>
    </citation>
    <scope>NUCLEOTIDE SEQUENCE</scope>
    <source>
        <strain evidence="1">JCM 3276</strain>
    </source>
</reference>
<dbReference type="AlphaFoldDB" id="A0A918GFV0"/>
<dbReference type="EMBL" id="BMRB01000002">
    <property type="protein sequence ID" value="GGS34061.1"/>
    <property type="molecule type" value="Genomic_DNA"/>
</dbReference>
<evidence type="ECO:0000313" key="2">
    <source>
        <dbReference type="Proteomes" id="UP000660680"/>
    </source>
</evidence>
<dbReference type="SUPFAM" id="SSF52540">
    <property type="entry name" value="P-loop containing nucleoside triphosphate hydrolases"/>
    <property type="match status" value="1"/>
</dbReference>
<dbReference type="GO" id="GO:0043531">
    <property type="term" value="F:ADP binding"/>
    <property type="evidence" value="ECO:0007669"/>
    <property type="project" value="InterPro"/>
</dbReference>
<evidence type="ECO:0008006" key="3">
    <source>
        <dbReference type="Google" id="ProtNLM"/>
    </source>
</evidence>
<dbReference type="PANTHER" id="PTHR47691">
    <property type="entry name" value="REGULATOR-RELATED"/>
    <property type="match status" value="1"/>
</dbReference>
<dbReference type="Gene3D" id="3.40.50.300">
    <property type="entry name" value="P-loop containing nucleotide triphosphate hydrolases"/>
    <property type="match status" value="1"/>
</dbReference>
<dbReference type="InterPro" id="IPR019734">
    <property type="entry name" value="TPR_rpt"/>
</dbReference>
<sequence>MVGSVIGPVVQTGSIHNLVLTHDHLPVPRQLPMAVPDLVGRSEQVAKLDALFATAGGRDGRTMVISAVEGLPGVGKTALALCWAHQVQAAFPDGTLYTDLRGYGPGRPARPGEVLDGFLRALGTRPEQIPTTVEARAGLYRSLLAERNVLVVLDNANSAGQVRPLLPGSPGSLVLVTSRDSLTGLVSGQHAHRLTLAPLTPTEAAELISLAIGRHRAVAEAPAVAELAGLCGLLPVALRIAGSRIAGRPHLRVADVVDEMRVDRLGVLRTPTDEASDVSAVFGWSYRRLTAEQAAMFRGLGLHPGPGISLHAAAAIGGVSTGQARRLLDDLAAVNLVEQRARDRYELHDLLREYARDRARHDDPPGARDEAIGRVLSWYARMAAMADRLLYPAYVRWRAHPGNTSVELIPLADRGAATAWLTMERQNLMAVVRHASAHERDVLVLSLVHAVETFFYHHAYWDELFEMLSLGIAAAGRTGDPASHAWFLTRSGWARLQRSGWQDALGDLLGALALAREVGDPYLEAYARNDLGMVSLRRNRFADALDYLLPAVSLSRGTDTGRQEAFVHCNVSSALMGLGRHRQALSHAEHSLRLRRQADDREGEVFTLNQLARVRSCLGDHLGAISACEDALAISADYAYLPDIAATLDTLGTAQRSLGDVRSARAHWSEALRIYDSFCDYRATDLRDRLADLPTEDE</sequence>
<dbReference type="SUPFAM" id="SSF48452">
    <property type="entry name" value="TPR-like"/>
    <property type="match status" value="1"/>
</dbReference>
<proteinExistence type="predicted"/>
<gene>
    <name evidence="1" type="ORF">GCM10010171_30520</name>
</gene>
<dbReference type="Gene3D" id="1.25.40.10">
    <property type="entry name" value="Tetratricopeptide repeat domain"/>
    <property type="match status" value="1"/>
</dbReference>
<protein>
    <recommendedName>
        <fullName evidence="3">NB-ARC domain-containing protein</fullName>
    </recommendedName>
</protein>
<name>A0A918GFV0_9PSEU</name>
<keyword evidence="2" id="KW-1185">Reference proteome</keyword>
<comment type="caution">
    <text evidence="1">The sequence shown here is derived from an EMBL/GenBank/DDBJ whole genome shotgun (WGS) entry which is preliminary data.</text>
</comment>
<reference evidence="1" key="2">
    <citation type="submission" date="2020-09" db="EMBL/GenBank/DDBJ databases">
        <authorList>
            <person name="Sun Q."/>
            <person name="Ohkuma M."/>
        </authorList>
    </citation>
    <scope>NUCLEOTIDE SEQUENCE</scope>
    <source>
        <strain evidence="1">JCM 3276</strain>
    </source>
</reference>
<dbReference type="Pfam" id="PF13424">
    <property type="entry name" value="TPR_12"/>
    <property type="match status" value="1"/>
</dbReference>
<dbReference type="InterPro" id="IPR027417">
    <property type="entry name" value="P-loop_NTPase"/>
</dbReference>
<organism evidence="1 2">
    <name type="scientific">Actinokineospora fastidiosa</name>
    <dbReference type="NCBI Taxonomy" id="1816"/>
    <lineage>
        <taxon>Bacteria</taxon>
        <taxon>Bacillati</taxon>
        <taxon>Actinomycetota</taxon>
        <taxon>Actinomycetes</taxon>
        <taxon>Pseudonocardiales</taxon>
        <taxon>Pseudonocardiaceae</taxon>
        <taxon>Actinokineospora</taxon>
    </lineage>
</organism>
<evidence type="ECO:0000313" key="1">
    <source>
        <dbReference type="EMBL" id="GGS34061.1"/>
    </source>
</evidence>
<dbReference type="InterPro" id="IPR011990">
    <property type="entry name" value="TPR-like_helical_dom_sf"/>
</dbReference>
<accession>A0A918GFV0</accession>
<dbReference type="PANTHER" id="PTHR47691:SF3">
    <property type="entry name" value="HTH-TYPE TRANSCRIPTIONAL REGULATOR RV0890C-RELATED"/>
    <property type="match status" value="1"/>
</dbReference>
<dbReference type="SMART" id="SM00028">
    <property type="entry name" value="TPR"/>
    <property type="match status" value="4"/>
</dbReference>
<dbReference type="Proteomes" id="UP000660680">
    <property type="component" value="Unassembled WGS sequence"/>
</dbReference>